<evidence type="ECO:0000313" key="2">
    <source>
        <dbReference type="WBParaSite" id="ES5_v2.g9973.t1"/>
    </source>
</evidence>
<sequence length="487" mass="56034">MLHDEYNIMNIPGFFSPDLCLLANAFIFNVFELQHFDFCEALKQQETIIRLLRQLKAPYYFLRNEAIFATTMLITSNTISENVGETILLVCVIHEELIVLELLRKSDGYMIVERRDVDCEDETDYRKLKKEILGNRHPFKIIVSPVLVTSNKKLMDIVKNQILKSMEITVLEYNFEKDTSAFLGAIIMYLDDKSSNMFHILPRCHSGYAVSLYPSPTNMEVALFVVNKNDALPLEKSCLLPRTTKSTVYLSYLHNERKKYEKVKTFELMPSKKIDHHKIKVTLIIDENNIPFLYQDKVVLPEIEAMPSKLNKMKHLDFPVIAFFDNSAVICVKKENGYTFLESWNGVCGNDLFLHFNQEKPTLLAKVKDSVKHTVIKASDIIKVMTMPCDNITIDPKWSFTVVSDDENPVLLEFDDVDGEKSAASPAFLMALIVKELVRIIKMEIGEMPTKLGIYIFNEFDQKAKKKRVEAQLQEACSLLKLDSQIL</sequence>
<organism evidence="1 2">
    <name type="scientific">Panagrolaimus sp. ES5</name>
    <dbReference type="NCBI Taxonomy" id="591445"/>
    <lineage>
        <taxon>Eukaryota</taxon>
        <taxon>Metazoa</taxon>
        <taxon>Ecdysozoa</taxon>
        <taxon>Nematoda</taxon>
        <taxon>Chromadorea</taxon>
        <taxon>Rhabditida</taxon>
        <taxon>Tylenchina</taxon>
        <taxon>Panagrolaimomorpha</taxon>
        <taxon>Panagrolaimoidea</taxon>
        <taxon>Panagrolaimidae</taxon>
        <taxon>Panagrolaimus</taxon>
    </lineage>
</organism>
<proteinExistence type="predicted"/>
<dbReference type="WBParaSite" id="ES5_v2.g9973.t1">
    <property type="protein sequence ID" value="ES5_v2.g9973.t1"/>
    <property type="gene ID" value="ES5_v2.g9973"/>
</dbReference>
<protein>
    <submittedName>
        <fullName evidence="2">Uncharacterized protein</fullName>
    </submittedName>
</protein>
<dbReference type="Proteomes" id="UP000887579">
    <property type="component" value="Unplaced"/>
</dbReference>
<reference evidence="2" key="1">
    <citation type="submission" date="2022-11" db="UniProtKB">
        <authorList>
            <consortium name="WormBaseParasite"/>
        </authorList>
    </citation>
    <scope>IDENTIFICATION</scope>
</reference>
<accession>A0AC34H0C1</accession>
<name>A0AC34H0C1_9BILA</name>
<evidence type="ECO:0000313" key="1">
    <source>
        <dbReference type="Proteomes" id="UP000887579"/>
    </source>
</evidence>